<comment type="catalytic activity">
    <reaction evidence="1">
        <text>Hydrolyzes the link between N-acetylmuramoyl residues and L-amino acid residues in certain cell-wall glycopeptides.</text>
        <dbReference type="EC" id="3.5.1.28"/>
    </reaction>
</comment>
<dbReference type="SUPFAM" id="SSF55846">
    <property type="entry name" value="N-acetylmuramoyl-L-alanine amidase-like"/>
    <property type="match status" value="1"/>
</dbReference>
<gene>
    <name evidence="6" type="ORF">TRV642_4701</name>
</gene>
<dbReference type="GO" id="GO:0009253">
    <property type="term" value="P:peptidoglycan catabolic process"/>
    <property type="evidence" value="ECO:0007669"/>
    <property type="project" value="InterPro"/>
</dbReference>
<dbReference type="GO" id="GO:0009254">
    <property type="term" value="P:peptidoglycan turnover"/>
    <property type="evidence" value="ECO:0007669"/>
    <property type="project" value="TreeGrafter"/>
</dbReference>
<name>A0A9W4XBW7_9FLAO</name>
<evidence type="ECO:0000259" key="5">
    <source>
        <dbReference type="SMART" id="SM00644"/>
    </source>
</evidence>
<dbReference type="InterPro" id="IPR002502">
    <property type="entry name" value="Amidase_domain"/>
</dbReference>
<dbReference type="GO" id="GO:0019867">
    <property type="term" value="C:outer membrane"/>
    <property type="evidence" value="ECO:0007669"/>
    <property type="project" value="TreeGrafter"/>
</dbReference>
<proteinExistence type="predicted"/>
<reference evidence="6" key="1">
    <citation type="submission" date="2022-09" db="EMBL/GenBank/DDBJ databases">
        <authorList>
            <person name="Duchaud E."/>
        </authorList>
    </citation>
    <scope>NUCLEOTIDE SEQUENCE</scope>
    <source>
        <strain evidence="6">TRV642</strain>
    </source>
</reference>
<dbReference type="KEGG" id="fcs:TRV642_4701"/>
<evidence type="ECO:0000256" key="4">
    <source>
        <dbReference type="ARBA" id="ARBA00023316"/>
    </source>
</evidence>
<evidence type="ECO:0000313" key="6">
    <source>
        <dbReference type="EMBL" id="CAI2769327.1"/>
    </source>
</evidence>
<dbReference type="PANTHER" id="PTHR30417">
    <property type="entry name" value="N-ACETYLMURAMOYL-L-ALANINE AMIDASE AMID"/>
    <property type="match status" value="1"/>
</dbReference>
<dbReference type="Proteomes" id="UP001152749">
    <property type="component" value="Chromosome"/>
</dbReference>
<dbReference type="Pfam" id="PF01510">
    <property type="entry name" value="Amidase_2"/>
    <property type="match status" value="1"/>
</dbReference>
<dbReference type="Gene3D" id="3.40.80.10">
    <property type="entry name" value="Peptidoglycan recognition protein-like"/>
    <property type="match status" value="1"/>
</dbReference>
<dbReference type="CDD" id="cd06583">
    <property type="entry name" value="PGRP"/>
    <property type="match status" value="1"/>
</dbReference>
<dbReference type="GO" id="GO:0071555">
    <property type="term" value="P:cell wall organization"/>
    <property type="evidence" value="ECO:0007669"/>
    <property type="project" value="UniProtKB-KW"/>
</dbReference>
<dbReference type="InterPro" id="IPR051206">
    <property type="entry name" value="NAMLAA_amidase_2"/>
</dbReference>
<accession>A0A9W4XBW7</accession>
<dbReference type="AlphaFoldDB" id="A0A9W4XBW7"/>
<keyword evidence="4" id="KW-0961">Cell wall biogenesis/degradation</keyword>
<evidence type="ECO:0000256" key="1">
    <source>
        <dbReference type="ARBA" id="ARBA00001561"/>
    </source>
</evidence>
<feature type="domain" description="N-acetylmuramoyl-L-alanine amidase" evidence="5">
    <location>
        <begin position="93"/>
        <end position="224"/>
    </location>
</feature>
<sequence length="305" mass="34142">MQLAMAKKHFCYLILAIIITSCSTNPYKNTEKVYDQQLKTLEGQITSKEAQPIPVVSPVVIDTTYAQQLGIVKDTLSKTGSTSLLNGISTEWIGTVNFNLRKPSFIILHHTAQDSLQQTINTFTKTRTQVSAHYIISENGKVVQMLNDYLRAWHAGASTWGKNTDLNSSSIGIELDNNGFKPFTEAQISSLVALLTKLKKDYNIPTQNILGHSDIAPGRKRDPSALFPWKTLAEKGFGIWPDEVLEEAPFDFKIEPALRIIGFNTKNLSAAIMAFKLHYIQTDTTATLDRKTIDTIYSIYKKQLQ</sequence>
<evidence type="ECO:0000313" key="7">
    <source>
        <dbReference type="Proteomes" id="UP001152749"/>
    </source>
</evidence>
<evidence type="ECO:0000256" key="2">
    <source>
        <dbReference type="ARBA" id="ARBA00011901"/>
    </source>
</evidence>
<protein>
    <recommendedName>
        <fullName evidence="2">N-acetylmuramoyl-L-alanine amidase</fullName>
        <ecNumber evidence="2">3.5.1.28</ecNumber>
    </recommendedName>
</protein>
<dbReference type="EMBL" id="OX336425">
    <property type="protein sequence ID" value="CAI2769327.1"/>
    <property type="molecule type" value="Genomic_DNA"/>
</dbReference>
<keyword evidence="3" id="KW-0378">Hydrolase</keyword>
<dbReference type="InterPro" id="IPR036505">
    <property type="entry name" value="Amidase/PGRP_sf"/>
</dbReference>
<dbReference type="SMART" id="SM00644">
    <property type="entry name" value="Ami_2"/>
    <property type="match status" value="1"/>
</dbReference>
<dbReference type="PANTHER" id="PTHR30417:SF1">
    <property type="entry name" value="N-ACETYLMURAMOYL-L-ALANINE AMIDASE AMID"/>
    <property type="match status" value="1"/>
</dbReference>
<dbReference type="GO" id="GO:0008745">
    <property type="term" value="F:N-acetylmuramoyl-L-alanine amidase activity"/>
    <property type="evidence" value="ECO:0007669"/>
    <property type="project" value="UniProtKB-EC"/>
</dbReference>
<evidence type="ECO:0000256" key="3">
    <source>
        <dbReference type="ARBA" id="ARBA00022801"/>
    </source>
</evidence>
<organism evidence="6 7">
    <name type="scientific">Flavobacterium collinsii</name>
    <dbReference type="NCBI Taxonomy" id="1114861"/>
    <lineage>
        <taxon>Bacteria</taxon>
        <taxon>Pseudomonadati</taxon>
        <taxon>Bacteroidota</taxon>
        <taxon>Flavobacteriia</taxon>
        <taxon>Flavobacteriales</taxon>
        <taxon>Flavobacteriaceae</taxon>
        <taxon>Flavobacterium</taxon>
    </lineage>
</organism>
<dbReference type="EC" id="3.5.1.28" evidence="2"/>
<dbReference type="PROSITE" id="PS51257">
    <property type="entry name" value="PROKAR_LIPOPROTEIN"/>
    <property type="match status" value="1"/>
</dbReference>